<feature type="transmembrane region" description="Helical" evidence="7">
    <location>
        <begin position="336"/>
        <end position="366"/>
    </location>
</feature>
<proteinExistence type="inferred from homology"/>
<keyword evidence="3 7" id="KW-0812">Transmembrane</keyword>
<reference evidence="11" key="1">
    <citation type="journal article" date="2019" name="Int. J. Syst. Evol. Microbiol.">
        <title>The Global Catalogue of Microorganisms (GCM) 10K type strain sequencing project: providing services to taxonomists for standard genome sequencing and annotation.</title>
        <authorList>
            <consortium name="The Broad Institute Genomics Platform"/>
            <consortium name="The Broad Institute Genome Sequencing Center for Infectious Disease"/>
            <person name="Wu L."/>
            <person name="Ma J."/>
        </authorList>
    </citation>
    <scope>NUCLEOTIDE SEQUENCE [LARGE SCALE GENOMIC DNA]</scope>
    <source>
        <strain evidence="11">CGMCC 1.13681</strain>
    </source>
</reference>
<feature type="transmembrane region" description="Helical" evidence="7">
    <location>
        <begin position="466"/>
        <end position="489"/>
    </location>
</feature>
<feature type="transmembrane region" description="Helical" evidence="7">
    <location>
        <begin position="1009"/>
        <end position="1030"/>
    </location>
</feature>
<protein>
    <submittedName>
        <fullName evidence="10">FtsX-like permease family protein</fullName>
    </submittedName>
</protein>
<feature type="transmembrane region" description="Helical" evidence="7">
    <location>
        <begin position="293"/>
        <end position="315"/>
    </location>
</feature>
<keyword evidence="11" id="KW-1185">Reference proteome</keyword>
<comment type="similarity">
    <text evidence="6">Belongs to the ABC-4 integral membrane protein family.</text>
</comment>
<feature type="domain" description="ABC3 transporter permease C-terminal" evidence="9">
    <location>
        <begin position="960"/>
        <end position="1076"/>
    </location>
</feature>
<dbReference type="InterPro" id="IPR050250">
    <property type="entry name" value="Macrolide_Exporter_MacB"/>
</dbReference>
<feature type="transmembrane region" description="Helical" evidence="7">
    <location>
        <begin position="1050"/>
        <end position="1075"/>
    </location>
</feature>
<feature type="signal peptide" evidence="8">
    <location>
        <begin position="1"/>
        <end position="31"/>
    </location>
</feature>
<evidence type="ECO:0000256" key="7">
    <source>
        <dbReference type="SAM" id="Phobius"/>
    </source>
</evidence>
<feature type="transmembrane region" description="Helical" evidence="7">
    <location>
        <begin position="954"/>
        <end position="977"/>
    </location>
</feature>
<organism evidence="10 11">
    <name type="scientific">Streptomyces polyrhachis</name>
    <dbReference type="NCBI Taxonomy" id="1282885"/>
    <lineage>
        <taxon>Bacteria</taxon>
        <taxon>Bacillati</taxon>
        <taxon>Actinomycetota</taxon>
        <taxon>Actinomycetes</taxon>
        <taxon>Kitasatosporales</taxon>
        <taxon>Streptomycetaceae</taxon>
        <taxon>Streptomyces</taxon>
    </lineage>
</organism>
<feature type="domain" description="ABC3 transporter permease C-terminal" evidence="9">
    <location>
        <begin position="295"/>
        <end position="411"/>
    </location>
</feature>
<keyword evidence="8" id="KW-0732">Signal</keyword>
<evidence type="ECO:0000256" key="2">
    <source>
        <dbReference type="ARBA" id="ARBA00022475"/>
    </source>
</evidence>
<evidence type="ECO:0000256" key="8">
    <source>
        <dbReference type="SAM" id="SignalP"/>
    </source>
</evidence>
<evidence type="ECO:0000256" key="6">
    <source>
        <dbReference type="ARBA" id="ARBA00038076"/>
    </source>
</evidence>
<accession>A0ABW2GJB4</accession>
<keyword evidence="5 7" id="KW-0472">Membrane</keyword>
<name>A0ABW2GJB4_9ACTN</name>
<evidence type="ECO:0000313" key="10">
    <source>
        <dbReference type="EMBL" id="MFC7220219.1"/>
    </source>
</evidence>
<dbReference type="RefSeq" id="WP_386416756.1">
    <property type="nucleotide sequence ID" value="NZ_JBHSZO010000031.1"/>
</dbReference>
<feature type="chain" id="PRO_5046164667" evidence="8">
    <location>
        <begin position="32"/>
        <end position="1089"/>
    </location>
</feature>
<dbReference type="Pfam" id="PF02687">
    <property type="entry name" value="FtsX"/>
    <property type="match status" value="2"/>
</dbReference>
<keyword evidence="4 7" id="KW-1133">Transmembrane helix</keyword>
<sequence>MPGFVFLRVRAHRLLLAAAMLTVLLTTAVLAALTAFSTTVGDAGLRHVLRYGSAADAALVVETTTLSRKELPAADRAVRAQAAKAYDGLPVTVLPIIRSGPFELPDRKRQDDDPDLTYFAQLDRGMVELLSGTWPAAAASGTVPIALPEVAARRLGLEPGDELTLKSRGSSGPARLRMSGVYRARDTTDPYWQLDDVAGLGVFTGGYTTYGPLMVDPGSFSSGALDIASGGWVLRADFSTVTADRLSALDSSVRAASNRLGSLEELSGEYADSRLDHVLDTAQRALLVNRSTLLIVALQLVLLAGYALLLVARLLSDERAGENDLLRARGGSRGRVAGLAALEALLIVAPSLIAAPLLAAPMIRLLSGSGPLARAGVEAVDDTGPVLWLVAAGSALGCALAVTAPALLRATGAASARTRAHALPAPLRAGADLGLLVVAGVAYWQLDRQTSDGGVLNTDTSGTLGVDPVLVAAPALALLAGTVLTLRLLPPTARLAERRAAAGRGLPTALAGWQLSRRPLRGAGPVLLLVMAVAMGLLAVAQGASWERSQRDQAAFRAGSDIRVLGSGRPGGYADTPGVAESSPAVRMTAPLSGGRSADVLALDTARAADGIPLRGDLADAETRALLPRLGGKSPKLRGFPLPAGAGRVEVTAQVGADRPWRGQVDLSALIQDRVGQTYELPLGLLAADGRDHRLTLDLAKPLTSGASPAPPLVLTGFTVDFDVPTRAASCDLEVSILRVTAAGRTTEPAPTAGLVWDVAADTGGNGIVEPPEAGFPVRGSAGTPLAFNFTTGASDTFGGTLPPGTLTVRARQDRLPPVPALATDTFLRVSSAKVGQRLTVPLGGTDTEVRIVGAVREFPTTGPDAISQLDAVAPGKDGGALIVDLAAANRKLAQADSTALRPSEWWLRTEPGQAQRTAAQLREEGGRGSADLVVREELAERLGTDPLGAGPQAALAATAVIAALLAALGFAVSAAASIRERGREFAVLRALGAPQRQLARMFAAEQSMLIAVALTAGTALGVVLSRAVVPLTTLTGAAAKPHPQVLVELPWAPVGLVVAGVAVMPLLITAAVALRRGDPATALRLGGE</sequence>
<comment type="subcellular location">
    <subcellularLocation>
        <location evidence="1">Cell membrane</location>
        <topology evidence="1">Multi-pass membrane protein</topology>
    </subcellularLocation>
</comment>
<feature type="transmembrane region" description="Helical" evidence="7">
    <location>
        <begin position="386"/>
        <end position="408"/>
    </location>
</feature>
<evidence type="ECO:0000313" key="11">
    <source>
        <dbReference type="Proteomes" id="UP001596413"/>
    </source>
</evidence>
<evidence type="ECO:0000259" key="9">
    <source>
        <dbReference type="Pfam" id="PF02687"/>
    </source>
</evidence>
<dbReference type="Proteomes" id="UP001596413">
    <property type="component" value="Unassembled WGS sequence"/>
</dbReference>
<evidence type="ECO:0000256" key="5">
    <source>
        <dbReference type="ARBA" id="ARBA00023136"/>
    </source>
</evidence>
<dbReference type="EMBL" id="JBHSZO010000031">
    <property type="protein sequence ID" value="MFC7220219.1"/>
    <property type="molecule type" value="Genomic_DNA"/>
</dbReference>
<comment type="caution">
    <text evidence="10">The sequence shown here is derived from an EMBL/GenBank/DDBJ whole genome shotgun (WGS) entry which is preliminary data.</text>
</comment>
<dbReference type="PANTHER" id="PTHR30572">
    <property type="entry name" value="MEMBRANE COMPONENT OF TRANSPORTER-RELATED"/>
    <property type="match status" value="1"/>
</dbReference>
<dbReference type="InterPro" id="IPR003838">
    <property type="entry name" value="ABC3_permease_C"/>
</dbReference>
<dbReference type="PANTHER" id="PTHR30572:SF4">
    <property type="entry name" value="ABC TRANSPORTER PERMEASE YTRF"/>
    <property type="match status" value="1"/>
</dbReference>
<feature type="transmembrane region" description="Helical" evidence="7">
    <location>
        <begin position="526"/>
        <end position="546"/>
    </location>
</feature>
<gene>
    <name evidence="10" type="ORF">ACFQLX_18925</name>
</gene>
<feature type="transmembrane region" description="Helical" evidence="7">
    <location>
        <begin position="429"/>
        <end position="446"/>
    </location>
</feature>
<evidence type="ECO:0000256" key="4">
    <source>
        <dbReference type="ARBA" id="ARBA00022989"/>
    </source>
</evidence>
<keyword evidence="2" id="KW-1003">Cell membrane</keyword>
<evidence type="ECO:0000256" key="3">
    <source>
        <dbReference type="ARBA" id="ARBA00022692"/>
    </source>
</evidence>
<evidence type="ECO:0000256" key="1">
    <source>
        <dbReference type="ARBA" id="ARBA00004651"/>
    </source>
</evidence>